<evidence type="ECO:0000256" key="2">
    <source>
        <dbReference type="ARBA" id="ARBA00022475"/>
    </source>
</evidence>
<proteinExistence type="predicted"/>
<organism evidence="8 9">
    <name type="scientific">Nephila pilipes</name>
    <name type="common">Giant wood spider</name>
    <name type="synonym">Nephila maculata</name>
    <dbReference type="NCBI Taxonomy" id="299642"/>
    <lineage>
        <taxon>Eukaryota</taxon>
        <taxon>Metazoa</taxon>
        <taxon>Ecdysozoa</taxon>
        <taxon>Arthropoda</taxon>
        <taxon>Chelicerata</taxon>
        <taxon>Arachnida</taxon>
        <taxon>Araneae</taxon>
        <taxon>Araneomorphae</taxon>
        <taxon>Entelegynae</taxon>
        <taxon>Araneoidea</taxon>
        <taxon>Nephilidae</taxon>
        <taxon>Nephila</taxon>
    </lineage>
</organism>
<keyword evidence="9" id="KW-1185">Reference proteome</keyword>
<feature type="transmembrane region" description="Helical" evidence="7">
    <location>
        <begin position="190"/>
        <end position="211"/>
    </location>
</feature>
<feature type="transmembrane region" description="Helical" evidence="7">
    <location>
        <begin position="47"/>
        <end position="68"/>
    </location>
</feature>
<name>A0A8X6QVY7_NEPPI</name>
<evidence type="ECO:0000256" key="4">
    <source>
        <dbReference type="ARBA" id="ARBA00022989"/>
    </source>
</evidence>
<dbReference type="EMBL" id="BMAW01086450">
    <property type="protein sequence ID" value="GFU47319.1"/>
    <property type="molecule type" value="Genomic_DNA"/>
</dbReference>
<sequence>MIIFLKMKRNPLPNTYFHLFFVIIKVMFMFGLDIRNKEDIMIRRHSFYQKILSLFWVLYFVHTIITIITDDIYQTPTINSLIARKSNDVIAFLIWIVMKTRENKVHNLLQHMNYLRTISDVKLHSFWIWFSVGLTFAIPLLAWLSLILFLDETYCSSLASYYSLHLFSVPEGYSCLVSSVALLFSHTAIYALRTSVTVLYITICFFLRNLLNRHSEMGLKNIEKNTNPIDQKYCENYIDLYKHIIEISNIFEKVMSLPVFLITIADCMGIFYGFLKFEESKEPKKIYLVSYRFGILYIILRSLVSFLFVTFAASSVFESSVNAKTVLEKLTERLLISGQKKDNKELLLLFLAQNKSPLILSAWGFFNFTRSLVLSVLGVVLTYSLLMMQFVK</sequence>
<keyword evidence="5 7" id="KW-0472">Membrane</keyword>
<feature type="transmembrane region" description="Helical" evidence="7">
    <location>
        <begin position="295"/>
        <end position="317"/>
    </location>
</feature>
<evidence type="ECO:0000313" key="8">
    <source>
        <dbReference type="EMBL" id="GFU47319.1"/>
    </source>
</evidence>
<evidence type="ECO:0000313" key="9">
    <source>
        <dbReference type="Proteomes" id="UP000887013"/>
    </source>
</evidence>
<feature type="transmembrane region" description="Helical" evidence="7">
    <location>
        <begin position="15"/>
        <end position="35"/>
    </location>
</feature>
<dbReference type="GO" id="GO:0007635">
    <property type="term" value="P:chemosensory behavior"/>
    <property type="evidence" value="ECO:0007669"/>
    <property type="project" value="TreeGrafter"/>
</dbReference>
<keyword evidence="2" id="KW-1003">Cell membrane</keyword>
<keyword evidence="6" id="KW-0675">Receptor</keyword>
<dbReference type="OrthoDB" id="6422868at2759"/>
<dbReference type="GO" id="GO:0005886">
    <property type="term" value="C:plasma membrane"/>
    <property type="evidence" value="ECO:0007669"/>
    <property type="project" value="UniProtKB-SubCell"/>
</dbReference>
<evidence type="ECO:0000256" key="3">
    <source>
        <dbReference type="ARBA" id="ARBA00022692"/>
    </source>
</evidence>
<evidence type="ECO:0000256" key="1">
    <source>
        <dbReference type="ARBA" id="ARBA00004651"/>
    </source>
</evidence>
<reference evidence="8" key="1">
    <citation type="submission" date="2020-08" db="EMBL/GenBank/DDBJ databases">
        <title>Multicomponent nature underlies the extraordinary mechanical properties of spider dragline silk.</title>
        <authorList>
            <person name="Kono N."/>
            <person name="Nakamura H."/>
            <person name="Mori M."/>
            <person name="Yoshida Y."/>
            <person name="Ohtoshi R."/>
            <person name="Malay A.D."/>
            <person name="Moran D.A.P."/>
            <person name="Tomita M."/>
            <person name="Numata K."/>
            <person name="Arakawa K."/>
        </authorList>
    </citation>
    <scope>NUCLEOTIDE SEQUENCE</scope>
</reference>
<evidence type="ECO:0000256" key="5">
    <source>
        <dbReference type="ARBA" id="ARBA00023136"/>
    </source>
</evidence>
<feature type="transmembrane region" description="Helical" evidence="7">
    <location>
        <begin position="254"/>
        <end position="275"/>
    </location>
</feature>
<protein>
    <recommendedName>
        <fullName evidence="10">Gustatory receptor</fullName>
    </recommendedName>
</protein>
<dbReference type="GO" id="GO:0030425">
    <property type="term" value="C:dendrite"/>
    <property type="evidence" value="ECO:0007669"/>
    <property type="project" value="TreeGrafter"/>
</dbReference>
<feature type="transmembrane region" description="Helical" evidence="7">
    <location>
        <begin position="162"/>
        <end position="184"/>
    </location>
</feature>
<dbReference type="GO" id="GO:0008049">
    <property type="term" value="P:male courtship behavior"/>
    <property type="evidence" value="ECO:0007669"/>
    <property type="project" value="TreeGrafter"/>
</dbReference>
<dbReference type="GO" id="GO:0030424">
    <property type="term" value="C:axon"/>
    <property type="evidence" value="ECO:0007669"/>
    <property type="project" value="TreeGrafter"/>
</dbReference>
<dbReference type="PANTHER" id="PTHR21143:SF133">
    <property type="entry name" value="GUSTATORY AND PHEROMONE RECEPTOR 32A-RELATED"/>
    <property type="match status" value="1"/>
</dbReference>
<evidence type="ECO:0008006" key="10">
    <source>
        <dbReference type="Google" id="ProtNLM"/>
    </source>
</evidence>
<comment type="caution">
    <text evidence="8">The sequence shown here is derived from an EMBL/GenBank/DDBJ whole genome shotgun (WGS) entry which is preliminary data.</text>
</comment>
<gene>
    <name evidence="8" type="primary">AVEN_260046_1</name>
    <name evidence="8" type="ORF">NPIL_82071</name>
</gene>
<evidence type="ECO:0000256" key="7">
    <source>
        <dbReference type="SAM" id="Phobius"/>
    </source>
</evidence>
<accession>A0A8X6QVY7</accession>
<dbReference type="AlphaFoldDB" id="A0A8X6QVY7"/>
<evidence type="ECO:0000256" key="6">
    <source>
        <dbReference type="ARBA" id="ARBA00023170"/>
    </source>
</evidence>
<comment type="subcellular location">
    <subcellularLocation>
        <location evidence="1">Cell membrane</location>
        <topology evidence="1">Multi-pass membrane protein</topology>
    </subcellularLocation>
</comment>
<feature type="transmembrane region" description="Helical" evidence="7">
    <location>
        <begin position="372"/>
        <end position="391"/>
    </location>
</feature>
<keyword evidence="3 7" id="KW-0812">Transmembrane</keyword>
<dbReference type="InterPro" id="IPR013604">
    <property type="entry name" value="7TM_chemorcpt"/>
</dbReference>
<dbReference type="GO" id="GO:0043025">
    <property type="term" value="C:neuronal cell body"/>
    <property type="evidence" value="ECO:0007669"/>
    <property type="project" value="TreeGrafter"/>
</dbReference>
<dbReference type="Proteomes" id="UP000887013">
    <property type="component" value="Unassembled WGS sequence"/>
</dbReference>
<keyword evidence="4 7" id="KW-1133">Transmembrane helix</keyword>
<feature type="transmembrane region" description="Helical" evidence="7">
    <location>
        <begin position="126"/>
        <end position="150"/>
    </location>
</feature>
<dbReference type="GO" id="GO:0050909">
    <property type="term" value="P:sensory perception of taste"/>
    <property type="evidence" value="ECO:0007669"/>
    <property type="project" value="InterPro"/>
</dbReference>
<dbReference type="Pfam" id="PF08395">
    <property type="entry name" value="7tm_7"/>
    <property type="match status" value="1"/>
</dbReference>
<dbReference type="PANTHER" id="PTHR21143">
    <property type="entry name" value="INVERTEBRATE GUSTATORY RECEPTOR"/>
    <property type="match status" value="1"/>
</dbReference>